<dbReference type="OrthoDB" id="5596698at2"/>
<evidence type="ECO:0000313" key="3">
    <source>
        <dbReference type="EMBL" id="SHO55586.1"/>
    </source>
</evidence>
<feature type="transmembrane region" description="Helical" evidence="1">
    <location>
        <begin position="394"/>
        <end position="415"/>
    </location>
</feature>
<dbReference type="Pfam" id="PF11846">
    <property type="entry name" value="Wzy_C_2"/>
    <property type="match status" value="1"/>
</dbReference>
<reference evidence="4" key="1">
    <citation type="submission" date="2016-12" db="EMBL/GenBank/DDBJ databases">
        <authorList>
            <person name="Rodrigo-Torres L."/>
            <person name="Arahal R.D."/>
            <person name="Lucena T."/>
        </authorList>
    </citation>
    <scope>NUCLEOTIDE SEQUENCE [LARGE SCALE GENOMIC DNA]</scope>
</reference>
<dbReference type="InterPro" id="IPR021797">
    <property type="entry name" value="Wzy_C_2"/>
</dbReference>
<feature type="transmembrane region" description="Helical" evidence="1">
    <location>
        <begin position="435"/>
        <end position="461"/>
    </location>
</feature>
<dbReference type="Proteomes" id="UP000184600">
    <property type="component" value="Unassembled WGS sequence"/>
</dbReference>
<organism evidence="3 4">
    <name type="scientific">Vibrio quintilis</name>
    <dbReference type="NCBI Taxonomy" id="1117707"/>
    <lineage>
        <taxon>Bacteria</taxon>
        <taxon>Pseudomonadati</taxon>
        <taxon>Pseudomonadota</taxon>
        <taxon>Gammaproteobacteria</taxon>
        <taxon>Vibrionales</taxon>
        <taxon>Vibrionaceae</taxon>
        <taxon>Vibrio</taxon>
    </lineage>
</organism>
<dbReference type="PANTHER" id="PTHR37422:SF21">
    <property type="entry name" value="EXOQ-LIKE PROTEIN"/>
    <property type="match status" value="1"/>
</dbReference>
<dbReference type="InterPro" id="IPR051533">
    <property type="entry name" value="WaaL-like"/>
</dbReference>
<dbReference type="RefSeq" id="WP_073580755.1">
    <property type="nucleotide sequence ID" value="NZ_AP024897.1"/>
</dbReference>
<feature type="domain" description="Virulence factor membrane-bound polymerase C-terminal" evidence="2">
    <location>
        <begin position="381"/>
        <end position="557"/>
    </location>
</feature>
<gene>
    <name evidence="3" type="ORF">VQ7734_01323</name>
</gene>
<keyword evidence="1" id="KW-0472">Membrane</keyword>
<dbReference type="AlphaFoldDB" id="A0A1M7YSR9"/>
<keyword evidence="1" id="KW-0812">Transmembrane</keyword>
<feature type="transmembrane region" description="Helical" evidence="1">
    <location>
        <begin position="252"/>
        <end position="275"/>
    </location>
</feature>
<protein>
    <recommendedName>
        <fullName evidence="2">Virulence factor membrane-bound polymerase C-terminal domain-containing protein</fullName>
    </recommendedName>
</protein>
<proteinExistence type="predicted"/>
<feature type="transmembrane region" description="Helical" evidence="1">
    <location>
        <begin position="203"/>
        <end position="221"/>
    </location>
</feature>
<evidence type="ECO:0000259" key="2">
    <source>
        <dbReference type="Pfam" id="PF11846"/>
    </source>
</evidence>
<dbReference type="EMBL" id="FRFG01000016">
    <property type="protein sequence ID" value="SHO55586.1"/>
    <property type="molecule type" value="Genomic_DNA"/>
</dbReference>
<feature type="transmembrane region" description="Helical" evidence="1">
    <location>
        <begin position="84"/>
        <end position="102"/>
    </location>
</feature>
<feature type="transmembrane region" description="Helical" evidence="1">
    <location>
        <begin position="108"/>
        <end position="130"/>
    </location>
</feature>
<name>A0A1M7YSR9_9VIBR</name>
<evidence type="ECO:0000256" key="1">
    <source>
        <dbReference type="SAM" id="Phobius"/>
    </source>
</evidence>
<feature type="transmembrane region" description="Helical" evidence="1">
    <location>
        <begin position="170"/>
        <end position="191"/>
    </location>
</feature>
<evidence type="ECO:0000313" key="4">
    <source>
        <dbReference type="Proteomes" id="UP000184600"/>
    </source>
</evidence>
<feature type="transmembrane region" description="Helical" evidence="1">
    <location>
        <begin position="24"/>
        <end position="42"/>
    </location>
</feature>
<dbReference type="PANTHER" id="PTHR37422">
    <property type="entry name" value="TEICHURONIC ACID BIOSYNTHESIS PROTEIN TUAE"/>
    <property type="match status" value="1"/>
</dbReference>
<feature type="transmembrane region" description="Helical" evidence="1">
    <location>
        <begin position="345"/>
        <end position="373"/>
    </location>
</feature>
<feature type="transmembrane region" description="Helical" evidence="1">
    <location>
        <begin position="54"/>
        <end position="72"/>
    </location>
</feature>
<feature type="transmembrane region" description="Helical" evidence="1">
    <location>
        <begin position="137"/>
        <end position="158"/>
    </location>
</feature>
<dbReference type="STRING" id="1117707.VQ7734_01323"/>
<sequence>MAIVLIRGTNLAPSPKKPPLNRSFIYAVGFMYLVAFHVPLHHFTGTGLELPSNVMSWISVSFCISIGLLQSIRTKKVRYSKLSVGLLLCCILMTFPVVYSQSSFEGSIYRILALWGGFLLFLSIQQFIFSNKQKNRLIWFIVLACLLEGAIAYCQILTSENLSTVNLWGVFPTANTFATFLSTGLLASGYLLCRHLKKYQKQVSIASLLYLTPLVCIPLIILTLSLIGWSSAILGICIIFPYLYRFASRKRLWGWSASTATGIILGISTLCFFHPQPFHPDGLKGIEHLKVSLEQTSDMFIEKPFTGYGYGQFEEEYVLYSARQHQLNQSYPAPQPALTHPSNEILYWGIEGGILPVLAMLLAVLFILLRIYYAKSKTRLATLSLLFPIALHSQLDNVFALSSIHWITFVILLFWTDQRVAKYKNIDLKPIAIRLIHIIIYILPATTCCYMGGVLATQYALSQYKSTHDRRWLNIINHPFIWEDSLMQARLAYALKKTETKQLDSFKPWLLNLIRREPRPEYYHSLINLYQKMGDINHAEQTRLEALYLFPDFEVQAIQKKTELQNKRIIHN</sequence>
<feature type="transmembrane region" description="Helical" evidence="1">
    <location>
        <begin position="227"/>
        <end position="245"/>
    </location>
</feature>
<keyword evidence="1" id="KW-1133">Transmembrane helix</keyword>
<accession>A0A1M7YSR9</accession>
<keyword evidence="4" id="KW-1185">Reference proteome</keyword>